<dbReference type="Proteomes" id="UP000800200">
    <property type="component" value="Unassembled WGS sequence"/>
</dbReference>
<protein>
    <submittedName>
        <fullName evidence="1">Uncharacterized protein</fullName>
    </submittedName>
</protein>
<accession>A0A6A6E167</accession>
<name>A0A6A6E167_9PEZI</name>
<dbReference type="EMBL" id="ML994638">
    <property type="protein sequence ID" value="KAF2184228.1"/>
    <property type="molecule type" value="Genomic_DNA"/>
</dbReference>
<organism evidence="1 2">
    <name type="scientific">Zopfia rhizophila CBS 207.26</name>
    <dbReference type="NCBI Taxonomy" id="1314779"/>
    <lineage>
        <taxon>Eukaryota</taxon>
        <taxon>Fungi</taxon>
        <taxon>Dikarya</taxon>
        <taxon>Ascomycota</taxon>
        <taxon>Pezizomycotina</taxon>
        <taxon>Dothideomycetes</taxon>
        <taxon>Dothideomycetes incertae sedis</taxon>
        <taxon>Zopfiaceae</taxon>
        <taxon>Zopfia</taxon>
    </lineage>
</organism>
<reference evidence="1" key="1">
    <citation type="journal article" date="2020" name="Stud. Mycol.">
        <title>101 Dothideomycetes genomes: a test case for predicting lifestyles and emergence of pathogens.</title>
        <authorList>
            <person name="Haridas S."/>
            <person name="Albert R."/>
            <person name="Binder M."/>
            <person name="Bloem J."/>
            <person name="Labutti K."/>
            <person name="Salamov A."/>
            <person name="Andreopoulos B."/>
            <person name="Baker S."/>
            <person name="Barry K."/>
            <person name="Bills G."/>
            <person name="Bluhm B."/>
            <person name="Cannon C."/>
            <person name="Castanera R."/>
            <person name="Culley D."/>
            <person name="Daum C."/>
            <person name="Ezra D."/>
            <person name="Gonzalez J."/>
            <person name="Henrissat B."/>
            <person name="Kuo A."/>
            <person name="Liang C."/>
            <person name="Lipzen A."/>
            <person name="Lutzoni F."/>
            <person name="Magnuson J."/>
            <person name="Mondo S."/>
            <person name="Nolan M."/>
            <person name="Ohm R."/>
            <person name="Pangilinan J."/>
            <person name="Park H.-J."/>
            <person name="Ramirez L."/>
            <person name="Alfaro M."/>
            <person name="Sun H."/>
            <person name="Tritt A."/>
            <person name="Yoshinaga Y."/>
            <person name="Zwiers L.-H."/>
            <person name="Turgeon B."/>
            <person name="Goodwin S."/>
            <person name="Spatafora J."/>
            <person name="Crous P."/>
            <person name="Grigoriev I."/>
        </authorList>
    </citation>
    <scope>NUCLEOTIDE SEQUENCE</scope>
    <source>
        <strain evidence="1">CBS 207.26</strain>
    </source>
</reference>
<gene>
    <name evidence="1" type="ORF">K469DRAFT_781492</name>
</gene>
<sequence>MVLLLPGLSLEEEACRRSAVINAIIAYCNIKKGGTLWVQRARGSTVRDPPAVNPLYKALEAAKVSVYKEKRPTICFVCLGNKKLPITERTQPFYTSGDLSKHFKRKHLRRVK</sequence>
<proteinExistence type="predicted"/>
<dbReference type="OrthoDB" id="4485682at2759"/>
<evidence type="ECO:0000313" key="2">
    <source>
        <dbReference type="Proteomes" id="UP000800200"/>
    </source>
</evidence>
<dbReference type="AlphaFoldDB" id="A0A6A6E167"/>
<evidence type="ECO:0000313" key="1">
    <source>
        <dbReference type="EMBL" id="KAF2184228.1"/>
    </source>
</evidence>
<keyword evidence="2" id="KW-1185">Reference proteome</keyword>